<sequence length="100" mass="10929">MRMRANAVSKMLEYKCTVITHKGTTCSCVWSRAPLYLTRESLLPAHSSSSVNTCSHVYSTKDPVLVAMSYSLDSILWVIDGTVLAPLLVALPSLANDPDQ</sequence>
<dbReference type="EMBL" id="CM026426">
    <property type="protein sequence ID" value="KAG0571693.1"/>
    <property type="molecule type" value="Genomic_DNA"/>
</dbReference>
<evidence type="ECO:0000313" key="2">
    <source>
        <dbReference type="Proteomes" id="UP000822688"/>
    </source>
</evidence>
<dbReference type="AlphaFoldDB" id="A0A8T0HLT7"/>
<gene>
    <name evidence="1" type="ORF">KC19_VG034600</name>
</gene>
<name>A0A8T0HLT7_CERPU</name>
<organism evidence="1 2">
    <name type="scientific">Ceratodon purpureus</name>
    <name type="common">Fire moss</name>
    <name type="synonym">Dicranum purpureum</name>
    <dbReference type="NCBI Taxonomy" id="3225"/>
    <lineage>
        <taxon>Eukaryota</taxon>
        <taxon>Viridiplantae</taxon>
        <taxon>Streptophyta</taxon>
        <taxon>Embryophyta</taxon>
        <taxon>Bryophyta</taxon>
        <taxon>Bryophytina</taxon>
        <taxon>Bryopsida</taxon>
        <taxon>Dicranidae</taxon>
        <taxon>Pseudoditrichales</taxon>
        <taxon>Ditrichaceae</taxon>
        <taxon>Ceratodon</taxon>
    </lineage>
</organism>
<dbReference type="Proteomes" id="UP000822688">
    <property type="component" value="Chromosome V"/>
</dbReference>
<keyword evidence="2" id="KW-1185">Reference proteome</keyword>
<comment type="caution">
    <text evidence="1">The sequence shown here is derived from an EMBL/GenBank/DDBJ whole genome shotgun (WGS) entry which is preliminary data.</text>
</comment>
<accession>A0A8T0HLT7</accession>
<protein>
    <submittedName>
        <fullName evidence="1">Uncharacterized protein</fullName>
    </submittedName>
</protein>
<evidence type="ECO:0000313" key="1">
    <source>
        <dbReference type="EMBL" id="KAG0571693.1"/>
    </source>
</evidence>
<reference evidence="1" key="1">
    <citation type="submission" date="2020-06" db="EMBL/GenBank/DDBJ databases">
        <title>WGS assembly of Ceratodon purpureus strain R40.</title>
        <authorList>
            <person name="Carey S.B."/>
            <person name="Jenkins J."/>
            <person name="Shu S."/>
            <person name="Lovell J.T."/>
            <person name="Sreedasyam A."/>
            <person name="Maumus F."/>
            <person name="Tiley G.P."/>
            <person name="Fernandez-Pozo N."/>
            <person name="Barry K."/>
            <person name="Chen C."/>
            <person name="Wang M."/>
            <person name="Lipzen A."/>
            <person name="Daum C."/>
            <person name="Saski C.A."/>
            <person name="Payton A.C."/>
            <person name="Mcbreen J.C."/>
            <person name="Conrad R.E."/>
            <person name="Kollar L.M."/>
            <person name="Olsson S."/>
            <person name="Huttunen S."/>
            <person name="Landis J.B."/>
            <person name="Wickett N.J."/>
            <person name="Johnson M.G."/>
            <person name="Rensing S.A."/>
            <person name="Grimwood J."/>
            <person name="Schmutz J."/>
            <person name="Mcdaniel S.F."/>
        </authorList>
    </citation>
    <scope>NUCLEOTIDE SEQUENCE</scope>
    <source>
        <strain evidence="1">R40</strain>
    </source>
</reference>
<proteinExistence type="predicted"/>